<feature type="transmembrane region" description="Helical" evidence="1">
    <location>
        <begin position="207"/>
        <end position="229"/>
    </location>
</feature>
<gene>
    <name evidence="2" type="ORF">G7057_03475</name>
</gene>
<dbReference type="KEGG" id="jar:G7057_03475"/>
<dbReference type="AlphaFoldDB" id="A0A6G7K8Q2"/>
<dbReference type="Pfam" id="PF04298">
    <property type="entry name" value="Zn_peptidase_2"/>
    <property type="match status" value="1"/>
</dbReference>
<dbReference type="EMBL" id="CP049740">
    <property type="protein sequence ID" value="QII81628.1"/>
    <property type="molecule type" value="Genomic_DNA"/>
</dbReference>
<reference evidence="2 3" key="1">
    <citation type="journal article" date="2017" name="Int. J. Syst. Evol. Microbiol.">
        <title>Jeotgalibaca porci sp. nov. and Jeotgalibaca arthritidis sp. nov., isolated from pigs, and emended description of the genus Jeotgalibaca.</title>
        <authorList>
            <person name="Zamora L."/>
            <person name="Perez-Sancho M."/>
            <person name="Dominguez L."/>
            <person name="Fernandez-Garayzabal J.F."/>
            <person name="Vela A.I."/>
        </authorList>
    </citation>
    <scope>NUCLEOTIDE SEQUENCE [LARGE SCALE GENOMIC DNA]</scope>
    <source>
        <strain evidence="2 3">CECT 9157</strain>
    </source>
</reference>
<keyword evidence="3" id="KW-1185">Reference proteome</keyword>
<evidence type="ECO:0000313" key="3">
    <source>
        <dbReference type="Proteomes" id="UP000501451"/>
    </source>
</evidence>
<dbReference type="PANTHER" id="PTHR36434">
    <property type="entry name" value="MEMBRANE PROTEASE YUGP-RELATED"/>
    <property type="match status" value="1"/>
</dbReference>
<proteinExistence type="predicted"/>
<dbReference type="Proteomes" id="UP000501451">
    <property type="component" value="Chromosome"/>
</dbReference>
<feature type="transmembrane region" description="Helical" evidence="1">
    <location>
        <begin position="121"/>
        <end position="144"/>
    </location>
</feature>
<feature type="transmembrane region" description="Helical" evidence="1">
    <location>
        <begin position="12"/>
        <end position="32"/>
    </location>
</feature>
<feature type="transmembrane region" description="Helical" evidence="1">
    <location>
        <begin position="150"/>
        <end position="173"/>
    </location>
</feature>
<evidence type="ECO:0000313" key="2">
    <source>
        <dbReference type="EMBL" id="QII81628.1"/>
    </source>
</evidence>
<organism evidence="2 3">
    <name type="scientific">Jeotgalibaca arthritidis</name>
    <dbReference type="NCBI Taxonomy" id="1868794"/>
    <lineage>
        <taxon>Bacteria</taxon>
        <taxon>Bacillati</taxon>
        <taxon>Bacillota</taxon>
        <taxon>Bacilli</taxon>
        <taxon>Lactobacillales</taxon>
        <taxon>Carnobacteriaceae</taxon>
        <taxon>Jeotgalibaca</taxon>
    </lineage>
</organism>
<keyword evidence="1" id="KW-0472">Membrane</keyword>
<dbReference type="RefSeq" id="WP_166161375.1">
    <property type="nucleotide sequence ID" value="NZ_CP049740.1"/>
</dbReference>
<keyword evidence="1" id="KW-0812">Transmembrane</keyword>
<sequence>MPLFFPMDSTYILVMIGLVISLAAQAYVKSSFSKYSKELSRRGYTATQAARYILEKSDIHDVSVERIAGDLTDHYDSRNKVLRLSDATAQSTSVAAIGVAAHEVGHAIQDQENYIPLRARAALVPVVNIGQSISMPMILIGFFLNSNSSYFLIQLGLLLFSLTFIFQVVTLPVEFNASSRALRILSNGGILEQDEVPKARKVLNAAALTYVAAAIMSFLQLLRLVLLFGGGRRRD</sequence>
<evidence type="ECO:0000256" key="1">
    <source>
        <dbReference type="SAM" id="Phobius"/>
    </source>
</evidence>
<protein>
    <submittedName>
        <fullName evidence="2">Zinc metallopeptidase</fullName>
    </submittedName>
</protein>
<accession>A0A6G7K8Q2</accession>
<dbReference type="InterPro" id="IPR007395">
    <property type="entry name" value="Zn_peptidase_2"/>
</dbReference>
<name>A0A6G7K8Q2_9LACT</name>
<dbReference type="PANTHER" id="PTHR36434:SF1">
    <property type="entry name" value="MEMBRANE PROTEASE YUGP-RELATED"/>
    <property type="match status" value="1"/>
</dbReference>
<keyword evidence="1" id="KW-1133">Transmembrane helix</keyword>